<evidence type="ECO:0000256" key="4">
    <source>
        <dbReference type="RuleBase" id="RU000363"/>
    </source>
</evidence>
<dbReference type="RefSeq" id="WP_069328109.1">
    <property type="nucleotide sequence ID" value="NZ_MDER01000045.1"/>
</dbReference>
<keyword evidence="6" id="KW-1185">Reference proteome</keyword>
<comment type="caution">
    <text evidence="5">The sequence shown here is derived from an EMBL/GenBank/DDBJ whole genome shotgun (WGS) entry which is preliminary data.</text>
</comment>
<keyword evidence="3 5" id="KW-0560">Oxidoreductase</keyword>
<dbReference type="PRINTS" id="PR00081">
    <property type="entry name" value="GDHRDH"/>
</dbReference>
<dbReference type="InterPro" id="IPR036291">
    <property type="entry name" value="NAD(P)-bd_dom_sf"/>
</dbReference>
<dbReference type="GO" id="GO:0003858">
    <property type="term" value="F:3-hydroxybutyrate dehydrogenase activity"/>
    <property type="evidence" value="ECO:0007669"/>
    <property type="project" value="UniProtKB-EC"/>
</dbReference>
<dbReference type="InterPro" id="IPR020904">
    <property type="entry name" value="Sc_DH/Rdtase_CS"/>
</dbReference>
<dbReference type="Gene3D" id="3.40.50.720">
    <property type="entry name" value="NAD(P)-binding Rossmann-like Domain"/>
    <property type="match status" value="1"/>
</dbReference>
<dbReference type="EMBL" id="MDER01000045">
    <property type="protein sequence ID" value="ODP27881.1"/>
    <property type="molecule type" value="Genomic_DNA"/>
</dbReference>
<comment type="similarity">
    <text evidence="1 4">Belongs to the short-chain dehydrogenases/reductases (SDR) family.</text>
</comment>
<evidence type="ECO:0000256" key="3">
    <source>
        <dbReference type="ARBA" id="ARBA00023002"/>
    </source>
</evidence>
<dbReference type="STRING" id="1886670.PTI45_02700"/>
<dbReference type="EC" id="1.1.1.30" evidence="5"/>
<evidence type="ECO:0000313" key="5">
    <source>
        <dbReference type="EMBL" id="ODP27881.1"/>
    </source>
</evidence>
<keyword evidence="2" id="KW-0521">NADP</keyword>
<proteinExistence type="inferred from homology"/>
<protein>
    <submittedName>
        <fullName evidence="5">3-hydroxybutyrate dehydrogenase</fullName>
        <ecNumber evidence="5">1.1.1.30</ecNumber>
    </submittedName>
</protein>
<evidence type="ECO:0000313" key="6">
    <source>
        <dbReference type="Proteomes" id="UP000094578"/>
    </source>
</evidence>
<organism evidence="5 6">
    <name type="scientific">Paenibacillus nuruki</name>
    <dbReference type="NCBI Taxonomy" id="1886670"/>
    <lineage>
        <taxon>Bacteria</taxon>
        <taxon>Bacillati</taxon>
        <taxon>Bacillota</taxon>
        <taxon>Bacilli</taxon>
        <taxon>Bacillales</taxon>
        <taxon>Paenibacillaceae</taxon>
        <taxon>Paenibacillus</taxon>
    </lineage>
</organism>
<reference evidence="5 6" key="1">
    <citation type="submission" date="2016-08" db="EMBL/GenBank/DDBJ databases">
        <title>Genome sequencing of Paenibacillus sp. TI45-13ar, isolated from Korean traditional nuruk.</title>
        <authorList>
            <person name="Kim S.-J."/>
        </authorList>
    </citation>
    <scope>NUCLEOTIDE SEQUENCE [LARGE SCALE GENOMIC DNA]</scope>
    <source>
        <strain evidence="5 6">TI45-13ar</strain>
    </source>
</reference>
<dbReference type="SUPFAM" id="SSF51735">
    <property type="entry name" value="NAD(P)-binding Rossmann-fold domains"/>
    <property type="match status" value="1"/>
</dbReference>
<accession>A0A1E3L2P1</accession>
<dbReference type="PANTHER" id="PTHR43490">
    <property type="entry name" value="(+)-NEOMENTHOL DEHYDROGENASE"/>
    <property type="match status" value="1"/>
</dbReference>
<evidence type="ECO:0000256" key="1">
    <source>
        <dbReference type="ARBA" id="ARBA00006484"/>
    </source>
</evidence>
<dbReference type="AlphaFoldDB" id="A0A1E3L2P1"/>
<name>A0A1E3L2P1_9BACL</name>
<dbReference type="InterPro" id="IPR002347">
    <property type="entry name" value="SDR_fam"/>
</dbReference>
<dbReference type="Proteomes" id="UP000094578">
    <property type="component" value="Unassembled WGS sequence"/>
</dbReference>
<dbReference type="PANTHER" id="PTHR43490:SF99">
    <property type="entry name" value="SHORT-CHAIN DEHYDROGENASE_REDUCTASE"/>
    <property type="match status" value="1"/>
</dbReference>
<evidence type="ECO:0000256" key="2">
    <source>
        <dbReference type="ARBA" id="ARBA00022857"/>
    </source>
</evidence>
<sequence length="242" mass="26061">MSQNKTVFITGANKGIGYETAQQLGRQGYTILVGARDESRGQEAVENLLTQGITAHFIQLDVTDTATIESASKYIEQQFGSLDVLINNAGVSIDAMSPPSQYKVANMRLVYDTNVFGVVELTQHMLPLLQKSSAPRIVNVSSGLGSLTQNSDPNYEYAAFNGLAYASSKASLNAVTVMFAKEFKDTTLKVNAADPGYTATDFNDNTGPRSVEQAATIIVELATLDEKGPTGQFFDENGVVPW</sequence>
<dbReference type="PRINTS" id="PR00080">
    <property type="entry name" value="SDRFAMILY"/>
</dbReference>
<dbReference type="InterPro" id="IPR045313">
    <property type="entry name" value="CBR1-like"/>
</dbReference>
<dbReference type="Pfam" id="PF00106">
    <property type="entry name" value="adh_short"/>
    <property type="match status" value="1"/>
</dbReference>
<gene>
    <name evidence="5" type="ORF">PTI45_02700</name>
</gene>
<dbReference type="PROSITE" id="PS00061">
    <property type="entry name" value="ADH_SHORT"/>
    <property type="match status" value="1"/>
</dbReference>
<dbReference type="CDD" id="cd05324">
    <property type="entry name" value="carb_red_PTCR-like_SDR_c"/>
    <property type="match status" value="1"/>
</dbReference>